<sequence>MKKLITLLMLAITGLTVSAKPNPGDPKKAAKTGTVAVHFKNVMDGKALKLNDSLSLYQNANGDDLKITTFKYYISNVSLIAKNGDKIAIPDSYFLVNAADSTTLNQQITNIPEGKYTGITFTIGVDSLRNFAGAQTGVLDPAKGMFWSWNSGYIFVKLEGESPKSTAKKHRLTFHIGGAKDPNNTIRTFTQKFPKTLKISDGKLPELELVANAGALFQGKTTVDFAKLNFTMGGPNSVVVADNYADGLFKITKVTN</sequence>
<dbReference type="InterPro" id="IPR046863">
    <property type="entry name" value="MbnP-like_dom"/>
</dbReference>
<accession>A0A495J246</accession>
<proteinExistence type="predicted"/>
<dbReference type="AlphaFoldDB" id="A0A495J246"/>
<keyword evidence="1" id="KW-0732">Signal</keyword>
<dbReference type="Proteomes" id="UP000268007">
    <property type="component" value="Unassembled WGS sequence"/>
</dbReference>
<organism evidence="3 4">
    <name type="scientific">Mucilaginibacter gracilis</name>
    <dbReference type="NCBI Taxonomy" id="423350"/>
    <lineage>
        <taxon>Bacteria</taxon>
        <taxon>Pseudomonadati</taxon>
        <taxon>Bacteroidota</taxon>
        <taxon>Sphingobacteriia</taxon>
        <taxon>Sphingobacteriales</taxon>
        <taxon>Sphingobacteriaceae</taxon>
        <taxon>Mucilaginibacter</taxon>
    </lineage>
</organism>
<evidence type="ECO:0000313" key="3">
    <source>
        <dbReference type="EMBL" id="RKR82883.1"/>
    </source>
</evidence>
<evidence type="ECO:0000256" key="1">
    <source>
        <dbReference type="SAM" id="SignalP"/>
    </source>
</evidence>
<name>A0A495J246_9SPHI</name>
<comment type="caution">
    <text evidence="3">The sequence shown here is derived from an EMBL/GenBank/DDBJ whole genome shotgun (WGS) entry which is preliminary data.</text>
</comment>
<keyword evidence="4" id="KW-1185">Reference proteome</keyword>
<evidence type="ECO:0000313" key="4">
    <source>
        <dbReference type="Proteomes" id="UP000268007"/>
    </source>
</evidence>
<dbReference type="Pfam" id="PF20243">
    <property type="entry name" value="MbnP"/>
    <property type="match status" value="1"/>
</dbReference>
<dbReference type="OrthoDB" id="1422031at2"/>
<reference evidence="3 4" key="1">
    <citation type="submission" date="2018-10" db="EMBL/GenBank/DDBJ databases">
        <title>Genomic Encyclopedia of Archaeal and Bacterial Type Strains, Phase II (KMG-II): from individual species to whole genera.</title>
        <authorList>
            <person name="Goeker M."/>
        </authorList>
    </citation>
    <scope>NUCLEOTIDE SEQUENCE [LARGE SCALE GENOMIC DNA]</scope>
    <source>
        <strain evidence="3 4">DSM 18602</strain>
    </source>
</reference>
<dbReference type="RefSeq" id="WP_121198438.1">
    <property type="nucleotide sequence ID" value="NZ_RBKU01000001.1"/>
</dbReference>
<feature type="chain" id="PRO_5019798058" description="Copper-binding protein MbnP-like domain-containing protein" evidence="1">
    <location>
        <begin position="20"/>
        <end position="256"/>
    </location>
</feature>
<protein>
    <recommendedName>
        <fullName evidence="2">Copper-binding protein MbnP-like domain-containing protein</fullName>
    </recommendedName>
</protein>
<feature type="domain" description="Copper-binding protein MbnP-like" evidence="2">
    <location>
        <begin position="32"/>
        <end position="228"/>
    </location>
</feature>
<evidence type="ECO:0000259" key="2">
    <source>
        <dbReference type="Pfam" id="PF20243"/>
    </source>
</evidence>
<gene>
    <name evidence="3" type="ORF">BDD43_3076</name>
</gene>
<dbReference type="EMBL" id="RBKU01000001">
    <property type="protein sequence ID" value="RKR82883.1"/>
    <property type="molecule type" value="Genomic_DNA"/>
</dbReference>
<feature type="signal peptide" evidence="1">
    <location>
        <begin position="1"/>
        <end position="19"/>
    </location>
</feature>